<protein>
    <submittedName>
        <fullName evidence="3">Serine protease, subtilase family</fullName>
    </submittedName>
</protein>
<dbReference type="EMBL" id="FNCW01000027">
    <property type="protein sequence ID" value="SDH08295.1"/>
    <property type="molecule type" value="Genomic_DNA"/>
</dbReference>
<dbReference type="InterPro" id="IPR025667">
    <property type="entry name" value="SprB_repeat"/>
</dbReference>
<evidence type="ECO:0000259" key="2">
    <source>
        <dbReference type="Pfam" id="PF18998"/>
    </source>
</evidence>
<reference evidence="3 4" key="1">
    <citation type="submission" date="2016-10" db="EMBL/GenBank/DDBJ databases">
        <authorList>
            <person name="de Groot N.N."/>
        </authorList>
    </citation>
    <scope>NUCLEOTIDE SEQUENCE [LARGE SCALE GENOMIC DNA]</scope>
    <source>
        <strain evidence="3 4">DSM 19803</strain>
    </source>
</reference>
<dbReference type="InterPro" id="IPR013783">
    <property type="entry name" value="Ig-like_fold"/>
</dbReference>
<dbReference type="GO" id="GO:0006508">
    <property type="term" value="P:proteolysis"/>
    <property type="evidence" value="ECO:0007669"/>
    <property type="project" value="UniProtKB-KW"/>
</dbReference>
<proteinExistence type="predicted"/>
<accession>A0A1G7ZI57</accession>
<organism evidence="3 4">
    <name type="scientific">Psychroflexus sediminis</name>
    <dbReference type="NCBI Taxonomy" id="470826"/>
    <lineage>
        <taxon>Bacteria</taxon>
        <taxon>Pseudomonadati</taxon>
        <taxon>Bacteroidota</taxon>
        <taxon>Flavobacteriia</taxon>
        <taxon>Flavobacteriales</taxon>
        <taxon>Flavobacteriaceae</taxon>
        <taxon>Psychroflexus</taxon>
    </lineage>
</organism>
<evidence type="ECO:0000313" key="4">
    <source>
        <dbReference type="Proteomes" id="UP000199296"/>
    </source>
</evidence>
<dbReference type="OrthoDB" id="626902at2"/>
<feature type="non-terminal residue" evidence="3">
    <location>
        <position position="2141"/>
    </location>
</feature>
<feature type="domain" description="CARDB" evidence="1">
    <location>
        <begin position="954"/>
        <end position="1050"/>
    </location>
</feature>
<dbReference type="RefSeq" id="WP_143002848.1">
    <property type="nucleotide sequence ID" value="NZ_FNCW01000027.1"/>
</dbReference>
<dbReference type="InterPro" id="IPR006626">
    <property type="entry name" value="PbH1"/>
</dbReference>
<dbReference type="GO" id="GO:0008233">
    <property type="term" value="F:peptidase activity"/>
    <property type="evidence" value="ECO:0007669"/>
    <property type="project" value="UniProtKB-KW"/>
</dbReference>
<dbReference type="SUPFAM" id="SSF51126">
    <property type="entry name" value="Pectin lyase-like"/>
    <property type="match status" value="1"/>
</dbReference>
<dbReference type="Proteomes" id="UP000199296">
    <property type="component" value="Unassembled WGS sequence"/>
</dbReference>
<dbReference type="Gene3D" id="2.60.40.10">
    <property type="entry name" value="Immunoglobulins"/>
    <property type="match status" value="7"/>
</dbReference>
<feature type="domain" description="CARDB" evidence="1">
    <location>
        <begin position="1410"/>
        <end position="1514"/>
    </location>
</feature>
<dbReference type="Pfam" id="PF13573">
    <property type="entry name" value="SprB"/>
    <property type="match status" value="1"/>
</dbReference>
<keyword evidence="4" id="KW-1185">Reference proteome</keyword>
<feature type="non-terminal residue" evidence="3">
    <location>
        <position position="1"/>
    </location>
</feature>
<keyword evidence="3" id="KW-0645">Protease</keyword>
<keyword evidence="3" id="KW-0378">Hydrolase</keyword>
<sequence length="2141" mass="232645">NNIFASTGSGYGIYVNFGNNLSLDHNDYYSAGNFGYWKGTTTNDLATWRGLSGGDLNTVTVDPVFLSETELYPEAVVLNAAGTPISSVTTDIDGNTRDLVNPDIGAAEFTVGTGDAGITAILSPSKMFPEGENEIKVQLFNNAGNDLTTVTINLKINEQEQPNILWEGNLLPGETVEVSLGNYFFGPATGYTITAGTTLPNGLEDENPSNDKITVTDLYTAISKAIYTIGGVEPDFTNITEAVNQLKFGGLLSPVIFKLRDGVYNEKISIPSVQGSSAQNTITFESENLDNSLVEISYAAGSPDYYVVQLDGGSYINFNHITIKNTTNGKVLEMINGASFNKTTNSILEAPQISSTSTNYVLINVNGSTTNNNYFQNNSLIGGGTGIRIGGTGGNTRLNNTSVTNNQFLNQGYNGLYLYYTENSSITKNNFNTNSTYAEYTSVFVNGTTYNLKLEKNSMLNPLGRYGIRISNGYSTVENFNLIANNFIYLGKNDAAYGMYFANGQHFKIFYNNVHLTGTNSTNVRALYLSGGNNYQFLNNIFSNSGGGYATYIASPAAIELSDHNDLFTTGDVLSYWEGNRNTLAALRTVSGMEANSLNVDPLFSSNEDLHISASSLSDAGSPVPEVLDDIDGETRDPSTPSIGADEFIATFAYDLSLTQIISPVSACDLATDEILKVEVKNEGATDIADFSIAYVLNNNEPIVQNFTGGLLIGSKKNYSFIQPLDLSTKEIYSLKVYTILEVDTNKINDTVSVSIENYPDQITSITANTKICKGESVTLQATGGTSFLWSNQATTASITVSPSETTLYSVLITNENGCKKEETVTVSVSNVPELIYAGGNLYSDSYVSPKVGTADSLFVFKVVYKDVDGFQAKEGFPKVLLKSFLSNVELVMEEEDPSDINVIDGKIYRAQITGLSPDEIWESSIIAENTNGCLTQTKFVEEPLVSKKLLDLAIFANDILFSVEKPALNEPFTVTAKINNISDFPAENFSVNIYNNLEFLSTVTVDYVAPRSVLEVNFSNSFSKTGNNEVKVYIDESQILNEQNRLNNFAVRLYSLPEGITVSASLDKSIYEIGETLYISGVVKYFGTDILSTAVGVAKVDISLGDGRNATVYTNTNGIFSAGFLVPETTGTFTISGLADEGRFTESFVIGDEGGVSFSVVEPTESQILPDLSGQLTINFPEGRDYFFAGESITGIAKVSNSGDGVAENFIISYGSCEVSLGEILISSLSPGEFIEYPFVTSLNSFYRCGEMPCDFELKVDILDAVTEITKVNNQIKLAVKQYPDLPDLEPFLNSYSNRINEEGNIEANFTLDQPFLFQAIAANNGGITAEGPVNLNVYIDGELFSQSSFSSIESCKSLYRELSFQFTDTLDHYITLKVDEPIGSGSVIEFVESNNENTYLIKYKQDFPDLKTDKYKLSVKPKLPLPGEEFTITGTFINQGERTISDDFVNTFSINEDGITRSFDNIYSGLLAKSDIDSTLVSTSILSYGNHSVKFDLDINNSIEEFKELNNSGEMPLCVDLTAQKFSYNSEKNIWNTAYQVYTEQKLIAYVGNRGLFTPSNVKVHFYLNSELIASTTLSEVNTTYSSAGIFVSLPYVFTEAGTFDLKVIVDPNNEFEECDKLNNEINGVITLKTPGPDLRVLSEYISPTRVNPDIDEPINIFVSFDNIGTVPAGPFKIRLTADNVPLGEDVLVSGLDAGFSSTVAITESYSSSIGGFKNLRAYVDVDNELSDGNTANNTASRPIFVGNAPNLLFTDLVFSNSCPENNEAITILAKIKNDGDVSVSAELNFYQKYGEDLIAITSEPINVDANGFTEVLIDAVVISNTFEIFAEISGASPSEYNVLDNSITREFCTSGGNFFNLQTEVVGSGFVTRDPNQILYLENSQVLLTSIPANGWQFSKWTGDIISADNPVSIVMDTDKIITAEFVEILRTEVQLSNESCFESGDGRIEVLTFAGVAPYTYSWKKDNIALLDTGTVLENLSQGTYDVTVTDSKGDIVTQNIELIVSDFEKPLISVFENIEIVLDETGLGLLTLDMVENGSTDNCAIKANYFNDKQLSLSYGCADIGGTASVTYFVEDTNGNIASLDLSLKITDQTAPVAVETLIAITSECSLSELTAPTANDNCDGIVTGTTNAVLP</sequence>
<dbReference type="Pfam" id="PF07705">
    <property type="entry name" value="CARDB"/>
    <property type="match status" value="5"/>
</dbReference>
<dbReference type="Gene3D" id="2.160.20.10">
    <property type="entry name" value="Single-stranded right-handed beta-helix, Pectin lyase-like"/>
    <property type="match status" value="1"/>
</dbReference>
<gene>
    <name evidence="3" type="ORF">SAMN04488027_1271</name>
</gene>
<dbReference type="InterPro" id="IPR011635">
    <property type="entry name" value="CARDB"/>
</dbReference>
<feature type="domain" description="CARDB" evidence="1">
    <location>
        <begin position="1325"/>
        <end position="1400"/>
    </location>
</feature>
<dbReference type="InterPro" id="IPR012334">
    <property type="entry name" value="Pectin_lyas_fold"/>
</dbReference>
<feature type="domain" description="Bacterial repeat" evidence="2">
    <location>
        <begin position="1868"/>
        <end position="1931"/>
    </location>
</feature>
<dbReference type="SMART" id="SM00710">
    <property type="entry name" value="PbH1"/>
    <property type="match status" value="5"/>
</dbReference>
<dbReference type="Pfam" id="PF18998">
    <property type="entry name" value="Flg_new_2"/>
    <property type="match status" value="1"/>
</dbReference>
<name>A0A1G7ZI57_9FLAO</name>
<feature type="domain" description="CARDB" evidence="1">
    <location>
        <begin position="1536"/>
        <end position="1628"/>
    </location>
</feature>
<dbReference type="InterPro" id="IPR044060">
    <property type="entry name" value="Bacterial_rp_domain"/>
</dbReference>
<evidence type="ECO:0000313" key="3">
    <source>
        <dbReference type="EMBL" id="SDH08295.1"/>
    </source>
</evidence>
<evidence type="ECO:0000259" key="1">
    <source>
        <dbReference type="Pfam" id="PF07705"/>
    </source>
</evidence>
<dbReference type="InterPro" id="IPR011050">
    <property type="entry name" value="Pectin_lyase_fold/virulence"/>
</dbReference>
<feature type="domain" description="CARDB" evidence="1">
    <location>
        <begin position="1639"/>
        <end position="1743"/>
    </location>
</feature>